<dbReference type="AlphaFoldDB" id="A0A3B0TSB1"/>
<feature type="domain" description="DUF7884" evidence="6">
    <location>
        <begin position="33"/>
        <end position="86"/>
    </location>
</feature>
<sequence>MLLYSFLERTIQFGTLIIIDHSGERRVFSKKNNSRNEPKVTIRLTDKELPFKLYRNPDLILGEAYMDGTLTIEEGSLRQLLQILAANLPNAEKDPLFALRAKLDHLFRGWHQNNPIKTSKKNVSHHYDLPDRLYDLFLDSHKQYSCAYFLNEGDDLETAQEAKKRHLAAKLLLEPGQRILDIGSGWGGLALYLAQEGGGRVTGLTLSNEQLKLARQSASASGMDRVAKFHLRDYRQQTGTFDRIVSVGMFEHVGIKQYQQYFASIKRLLKDDGIFVLHSIGRSGPPASTGPFVRKYIFPGGYSPALSETVAQIEKAGLWINDVEILRLHYADTLKAWNEKFQAQREEIVQLMDERFFRMWEFYLSSAECAFRYGDHMVFQIQITKQRDAAPLTRDYITDWENSHPLGGEARSSIHAA</sequence>
<evidence type="ECO:0000256" key="1">
    <source>
        <dbReference type="ARBA" id="ARBA00010815"/>
    </source>
</evidence>
<dbReference type="SUPFAM" id="SSF53335">
    <property type="entry name" value="S-adenosyl-L-methionine-dependent methyltransferases"/>
    <property type="match status" value="1"/>
</dbReference>
<dbReference type="EMBL" id="UOEQ01000096">
    <property type="protein sequence ID" value="VAW16307.1"/>
    <property type="molecule type" value="Genomic_DNA"/>
</dbReference>
<keyword evidence="2 7" id="KW-0489">Methyltransferase</keyword>
<evidence type="ECO:0000256" key="3">
    <source>
        <dbReference type="ARBA" id="ARBA00022679"/>
    </source>
</evidence>
<dbReference type="EC" id="2.1.1.79" evidence="7"/>
<reference evidence="7" key="1">
    <citation type="submission" date="2018-06" db="EMBL/GenBank/DDBJ databases">
        <authorList>
            <person name="Zhirakovskaya E."/>
        </authorList>
    </citation>
    <scope>NUCLEOTIDE SEQUENCE</scope>
</reference>
<dbReference type="CDD" id="cd02440">
    <property type="entry name" value="AdoMet_MTases"/>
    <property type="match status" value="1"/>
</dbReference>
<dbReference type="Pfam" id="PF25371">
    <property type="entry name" value="DUF7884"/>
    <property type="match status" value="1"/>
</dbReference>
<proteinExistence type="inferred from homology"/>
<dbReference type="InterPro" id="IPR003333">
    <property type="entry name" value="CMAS"/>
</dbReference>
<protein>
    <submittedName>
        <fullName evidence="7">Cyclopropane-fatty-acyl-phospholipid synthase</fullName>
        <ecNumber evidence="7">2.1.1.79</ecNumber>
    </submittedName>
</protein>
<evidence type="ECO:0000256" key="5">
    <source>
        <dbReference type="ARBA" id="ARBA00023098"/>
    </source>
</evidence>
<evidence type="ECO:0000259" key="6">
    <source>
        <dbReference type="Pfam" id="PF25371"/>
    </source>
</evidence>
<evidence type="ECO:0000256" key="2">
    <source>
        <dbReference type="ARBA" id="ARBA00022603"/>
    </source>
</evidence>
<evidence type="ECO:0000313" key="7">
    <source>
        <dbReference type="EMBL" id="VAW16307.1"/>
    </source>
</evidence>
<dbReference type="PANTHER" id="PTHR43667:SF1">
    <property type="entry name" value="CYCLOPROPANE-FATTY-ACYL-PHOSPHOLIPID SYNTHASE"/>
    <property type="match status" value="1"/>
</dbReference>
<gene>
    <name evidence="7" type="ORF">MNBD_ALPHA11-1943</name>
</gene>
<accession>A0A3B0TSB1</accession>
<dbReference type="GO" id="GO:0008825">
    <property type="term" value="F:cyclopropane-fatty-acyl-phospholipid synthase activity"/>
    <property type="evidence" value="ECO:0007669"/>
    <property type="project" value="UniProtKB-EC"/>
</dbReference>
<dbReference type="PIRSF" id="PIRSF003085">
    <property type="entry name" value="CMAS"/>
    <property type="match status" value="1"/>
</dbReference>
<dbReference type="GO" id="GO:0032259">
    <property type="term" value="P:methylation"/>
    <property type="evidence" value="ECO:0007669"/>
    <property type="project" value="UniProtKB-KW"/>
</dbReference>
<keyword evidence="5" id="KW-0443">Lipid metabolism</keyword>
<comment type="similarity">
    <text evidence="1">Belongs to the CFA/CMAS family.</text>
</comment>
<dbReference type="Gene3D" id="3.40.50.150">
    <property type="entry name" value="Vaccinia Virus protein VP39"/>
    <property type="match status" value="1"/>
</dbReference>
<dbReference type="Pfam" id="PF02353">
    <property type="entry name" value="CMAS"/>
    <property type="match status" value="1"/>
</dbReference>
<dbReference type="InterPro" id="IPR029063">
    <property type="entry name" value="SAM-dependent_MTases_sf"/>
</dbReference>
<name>A0A3B0TSB1_9ZZZZ</name>
<dbReference type="InterPro" id="IPR050723">
    <property type="entry name" value="CFA/CMAS"/>
</dbReference>
<organism evidence="7">
    <name type="scientific">hydrothermal vent metagenome</name>
    <dbReference type="NCBI Taxonomy" id="652676"/>
    <lineage>
        <taxon>unclassified sequences</taxon>
        <taxon>metagenomes</taxon>
        <taxon>ecological metagenomes</taxon>
    </lineage>
</organism>
<dbReference type="GO" id="GO:0008610">
    <property type="term" value="P:lipid biosynthetic process"/>
    <property type="evidence" value="ECO:0007669"/>
    <property type="project" value="InterPro"/>
</dbReference>
<evidence type="ECO:0000256" key="4">
    <source>
        <dbReference type="ARBA" id="ARBA00022691"/>
    </source>
</evidence>
<dbReference type="PANTHER" id="PTHR43667">
    <property type="entry name" value="CYCLOPROPANE-FATTY-ACYL-PHOSPHOLIPID SYNTHASE"/>
    <property type="match status" value="1"/>
</dbReference>
<keyword evidence="4" id="KW-0949">S-adenosyl-L-methionine</keyword>
<dbReference type="InterPro" id="IPR057206">
    <property type="entry name" value="DUF7884"/>
</dbReference>
<keyword evidence="3 7" id="KW-0808">Transferase</keyword>